<dbReference type="RefSeq" id="WP_105219079.1">
    <property type="nucleotide sequence ID" value="NZ_CAWNSU010000030.1"/>
</dbReference>
<protein>
    <submittedName>
        <fullName evidence="2">Glycosyl transferase family A</fullName>
    </submittedName>
</protein>
<evidence type="ECO:0000313" key="3">
    <source>
        <dbReference type="Proteomes" id="UP000441797"/>
    </source>
</evidence>
<organism evidence="2 3">
    <name type="scientific">Gloeocapsopsis dulcis AAB1 = 1H9</name>
    <dbReference type="NCBI Taxonomy" id="1433147"/>
    <lineage>
        <taxon>Bacteria</taxon>
        <taxon>Bacillati</taxon>
        <taxon>Cyanobacteriota</taxon>
        <taxon>Cyanophyceae</taxon>
        <taxon>Oscillatoriophycideae</taxon>
        <taxon>Chroococcales</taxon>
        <taxon>Chroococcaceae</taxon>
        <taxon>Gloeocapsopsis</taxon>
        <taxon>Gloeocapsopsis dulcis</taxon>
    </lineage>
</organism>
<comment type="caution">
    <text evidence="2">The sequence shown here is derived from an EMBL/GenBank/DDBJ whole genome shotgun (WGS) entry which is preliminary data.</text>
</comment>
<proteinExistence type="predicted"/>
<dbReference type="Proteomes" id="UP000441797">
    <property type="component" value="Unassembled WGS sequence"/>
</dbReference>
<gene>
    <name evidence="2" type="ORF">BWI75_04925</name>
</gene>
<dbReference type="Pfam" id="PF00535">
    <property type="entry name" value="Glycos_transf_2"/>
    <property type="match status" value="1"/>
</dbReference>
<dbReference type="GO" id="GO:0016740">
    <property type="term" value="F:transferase activity"/>
    <property type="evidence" value="ECO:0007669"/>
    <property type="project" value="UniProtKB-KW"/>
</dbReference>
<dbReference type="InterPro" id="IPR029044">
    <property type="entry name" value="Nucleotide-diphossugar_trans"/>
</dbReference>
<dbReference type="OrthoDB" id="549701at2"/>
<dbReference type="PANTHER" id="PTHR43685:SF11">
    <property type="entry name" value="GLYCOSYLTRANSFERASE TAGX-RELATED"/>
    <property type="match status" value="1"/>
</dbReference>
<keyword evidence="2" id="KW-0808">Transferase</keyword>
<dbReference type="InterPro" id="IPR001173">
    <property type="entry name" value="Glyco_trans_2-like"/>
</dbReference>
<evidence type="ECO:0000313" key="2">
    <source>
        <dbReference type="EMBL" id="MUL35709.1"/>
    </source>
</evidence>
<sequence length="310" mass="35820">MSKVSVIIPAYNAMTYLPETIDSVLRQTFTDFEVLIVDDGSSDKTSEWASQLTDPRVKLISQENKGAAGARNTGIANSQGEYIAFLDSDDLWEPTKLEKQVKCLDKNSSVGLVHTWIAFIDKQGKPTGEVMTTKAEGDVWKQVVEYNPVRCGSTAMVRRCCFDDGAFDQNIRFSEDWDMWIRIASRYSFALVKEPLVYYREHPHNKSKNYEKLLLSLCQIIEKSFQSVAPELLYLKNKAYGRAYLHVAWKAFYCKNYPRASELRQQAIAISPQLRYLKNCIRLGLLLVINHWFSSQTYQRMQKMLRYKSW</sequence>
<name>A0A6N8FS81_9CHRO</name>
<reference evidence="2 3" key="1">
    <citation type="journal article" date="2019" name="Front. Microbiol.">
        <title>Genomic Features for Desiccation Tolerance and Sugar Biosynthesis in the Extremophile Gloeocapsopsis sp. UTEX B3054.</title>
        <authorList>
            <person name="Urrejola C."/>
            <person name="Alcorta J."/>
            <person name="Salas L."/>
            <person name="Vasquez M."/>
            <person name="Polz M.F."/>
            <person name="Vicuna R."/>
            <person name="Diez B."/>
        </authorList>
    </citation>
    <scope>NUCLEOTIDE SEQUENCE [LARGE SCALE GENOMIC DNA]</scope>
    <source>
        <strain evidence="2 3">1H9</strain>
    </source>
</reference>
<dbReference type="Gene3D" id="3.90.550.10">
    <property type="entry name" value="Spore Coat Polysaccharide Biosynthesis Protein SpsA, Chain A"/>
    <property type="match status" value="1"/>
</dbReference>
<dbReference type="SUPFAM" id="SSF53448">
    <property type="entry name" value="Nucleotide-diphospho-sugar transferases"/>
    <property type="match status" value="1"/>
</dbReference>
<dbReference type="AlphaFoldDB" id="A0A6N8FS81"/>
<dbReference type="PANTHER" id="PTHR43685">
    <property type="entry name" value="GLYCOSYLTRANSFERASE"/>
    <property type="match status" value="1"/>
</dbReference>
<feature type="domain" description="Glycosyltransferase 2-like" evidence="1">
    <location>
        <begin position="5"/>
        <end position="159"/>
    </location>
</feature>
<dbReference type="InterPro" id="IPR050834">
    <property type="entry name" value="Glycosyltransf_2"/>
</dbReference>
<dbReference type="CDD" id="cd00761">
    <property type="entry name" value="Glyco_tranf_GTA_type"/>
    <property type="match status" value="1"/>
</dbReference>
<evidence type="ECO:0000259" key="1">
    <source>
        <dbReference type="Pfam" id="PF00535"/>
    </source>
</evidence>
<dbReference type="EMBL" id="NAPY01000005">
    <property type="protein sequence ID" value="MUL35709.1"/>
    <property type="molecule type" value="Genomic_DNA"/>
</dbReference>
<keyword evidence="3" id="KW-1185">Reference proteome</keyword>
<accession>A0A6N8FS81</accession>